<dbReference type="SUPFAM" id="SSF54862">
    <property type="entry name" value="4Fe-4S ferredoxins"/>
    <property type="match status" value="1"/>
</dbReference>
<feature type="domain" description="4Fe-4S ferredoxin-type" evidence="5">
    <location>
        <begin position="4"/>
        <end position="34"/>
    </location>
</feature>
<name>A0A1M6B1F3_9FIRM</name>
<proteinExistence type="predicted"/>
<feature type="domain" description="4Fe-4S ferredoxin-type" evidence="5">
    <location>
        <begin position="79"/>
        <end position="108"/>
    </location>
</feature>
<keyword evidence="4" id="KW-0411">Iron-sulfur</keyword>
<dbReference type="Pfam" id="PF13247">
    <property type="entry name" value="Fer4_11"/>
    <property type="match status" value="1"/>
</dbReference>
<dbReference type="GO" id="GO:0046872">
    <property type="term" value="F:metal ion binding"/>
    <property type="evidence" value="ECO:0007669"/>
    <property type="project" value="UniProtKB-KW"/>
</dbReference>
<dbReference type="PANTHER" id="PTHR43177:SF3">
    <property type="entry name" value="PROTEIN NRFC HOMOLOG"/>
    <property type="match status" value="1"/>
</dbReference>
<keyword evidence="7" id="KW-1185">Reference proteome</keyword>
<keyword evidence="3" id="KW-0408">Iron</keyword>
<feature type="domain" description="4Fe-4S ferredoxin-type" evidence="5">
    <location>
        <begin position="47"/>
        <end position="78"/>
    </location>
</feature>
<protein>
    <submittedName>
        <fullName evidence="6">Fe-S-cluster-containing dehydrogenase component</fullName>
    </submittedName>
</protein>
<dbReference type="PANTHER" id="PTHR43177">
    <property type="entry name" value="PROTEIN NRFC"/>
    <property type="match status" value="1"/>
</dbReference>
<keyword evidence="1" id="KW-0004">4Fe-4S</keyword>
<evidence type="ECO:0000256" key="1">
    <source>
        <dbReference type="ARBA" id="ARBA00022485"/>
    </source>
</evidence>
<evidence type="ECO:0000256" key="3">
    <source>
        <dbReference type="ARBA" id="ARBA00023004"/>
    </source>
</evidence>
<dbReference type="Proteomes" id="UP000183954">
    <property type="component" value="Unassembled WGS sequence"/>
</dbReference>
<evidence type="ECO:0000313" key="7">
    <source>
        <dbReference type="Proteomes" id="UP000183954"/>
    </source>
</evidence>
<dbReference type="EMBL" id="FQXJ01000018">
    <property type="protein sequence ID" value="SHI42541.1"/>
    <property type="molecule type" value="Genomic_DNA"/>
</dbReference>
<evidence type="ECO:0000313" key="6">
    <source>
        <dbReference type="EMBL" id="SHI42541.1"/>
    </source>
</evidence>
<organism evidence="6 7">
    <name type="scientific">Desulfosporosinus lacus DSM 15449</name>
    <dbReference type="NCBI Taxonomy" id="1121420"/>
    <lineage>
        <taxon>Bacteria</taxon>
        <taxon>Bacillati</taxon>
        <taxon>Bacillota</taxon>
        <taxon>Clostridia</taxon>
        <taxon>Eubacteriales</taxon>
        <taxon>Desulfitobacteriaceae</taxon>
        <taxon>Desulfosporosinus</taxon>
    </lineage>
</organism>
<evidence type="ECO:0000256" key="4">
    <source>
        <dbReference type="ARBA" id="ARBA00023014"/>
    </source>
</evidence>
<gene>
    <name evidence="6" type="ORF">SAMN02746098_04048</name>
</gene>
<dbReference type="OrthoDB" id="9810688at2"/>
<keyword evidence="2" id="KW-0479">Metal-binding</keyword>
<accession>A0A1M6B1F3</accession>
<sequence length="197" mass="21579">MSQLAMLVDGSRCIACKSCSVACMQENGLQSNSWLRVRRRELLTDHLVRYYNPQSCRHCADPICLSVCPVGAIKRGDDGFVIHDVECCIGCQVCVTACSYSGIKIMTNGKVGKCSFCSHLLQQGKEPACVTVCPVDARVFGEREELIREAGLRMTNLASRGISVHLEGTEKELTNVLYLLNNTATQTIGDSKEEVKA</sequence>
<dbReference type="InterPro" id="IPR050954">
    <property type="entry name" value="ET_IronSulfur_Cluster-Binding"/>
</dbReference>
<dbReference type="AlphaFoldDB" id="A0A1M6B1F3"/>
<dbReference type="Gene3D" id="3.30.70.20">
    <property type="match status" value="2"/>
</dbReference>
<reference evidence="7" key="1">
    <citation type="submission" date="2016-11" db="EMBL/GenBank/DDBJ databases">
        <authorList>
            <person name="Varghese N."/>
            <person name="Submissions S."/>
        </authorList>
    </citation>
    <scope>NUCLEOTIDE SEQUENCE [LARGE SCALE GENOMIC DNA]</scope>
    <source>
        <strain evidence="7">DSM 15449</strain>
    </source>
</reference>
<dbReference type="STRING" id="1121420.SAMN02746098_04048"/>
<dbReference type="PROSITE" id="PS51379">
    <property type="entry name" value="4FE4S_FER_2"/>
    <property type="match status" value="3"/>
</dbReference>
<dbReference type="RefSeq" id="WP_073031682.1">
    <property type="nucleotide sequence ID" value="NZ_FQXJ01000018.1"/>
</dbReference>
<dbReference type="InterPro" id="IPR017896">
    <property type="entry name" value="4Fe4S_Fe-S-bd"/>
</dbReference>
<evidence type="ECO:0000256" key="2">
    <source>
        <dbReference type="ARBA" id="ARBA00022723"/>
    </source>
</evidence>
<dbReference type="GO" id="GO:0051539">
    <property type="term" value="F:4 iron, 4 sulfur cluster binding"/>
    <property type="evidence" value="ECO:0007669"/>
    <property type="project" value="UniProtKB-KW"/>
</dbReference>
<evidence type="ECO:0000259" key="5">
    <source>
        <dbReference type="PROSITE" id="PS51379"/>
    </source>
</evidence>